<feature type="transmembrane region" description="Helical" evidence="2">
    <location>
        <begin position="170"/>
        <end position="188"/>
    </location>
</feature>
<dbReference type="EMBL" id="LNZH02000138">
    <property type="protein sequence ID" value="OCB90262.1"/>
    <property type="molecule type" value="Genomic_DNA"/>
</dbReference>
<gene>
    <name evidence="3" type="ORF">A7U60_g2552</name>
</gene>
<evidence type="ECO:0000313" key="4">
    <source>
        <dbReference type="Proteomes" id="UP000757232"/>
    </source>
</evidence>
<dbReference type="InterPro" id="IPR029063">
    <property type="entry name" value="SAM-dependent_MTases_sf"/>
</dbReference>
<comment type="caution">
    <text evidence="3">The sequence shown here is derived from an EMBL/GenBank/DDBJ whole genome shotgun (WGS) entry which is preliminary data.</text>
</comment>
<sequence length="592" mass="64676">MSGKTDGKAVKQEEIKPATAKQSNEVLAVKPTREDLVYVLFLLTNLSLSSHALQTNVKPFFGKTYGELSFYGGALLSFIIFSFALQDRMSVHRNTLEGMSLLQVTAAVGARSLSAFVIPYFAEKPTTAAWIVHVVSSFPALGLGGAVWLHWTSKFMDEEPTRMGRLTTKVFSCIALVSVVKYLEPFIGNTLLQFVDIPPKATLIFLSMTTYTLGITFKPSRSRSPPSSSSPASSAPSSNSDSGAPSLSRSITRLSLLMAMFAVYVPPEIPSSLMVQYQRFTPHGFIQIVDNRLSTPATRYVRVDSSILGEVELKVDGSIGDARDVSAALLEGVKLVYGPKERRALVIGVQSGASAKSLLSSSYNTTIVDANAVLVSTVQSYFNLPTPDSVISHDPTIWVPRYAKQVTGNAGNGKDDKFDVVVHDVFDGGELPARMYTMEFWSAIGGVLNENGVLAVRYVGRPTAVTFKSTLNMLRKNFKACRAFHSNPSDKPLSSTPDEIAEIVIYCTPSDTLFFTSPSSQSSKLSASASTILSSLDTREVDINAVLGDISPDKYLLKEEDPAVIRAWGKDGIVDYWRLMREKYPESVWYSY</sequence>
<dbReference type="Proteomes" id="UP000757232">
    <property type="component" value="Unassembled WGS sequence"/>
</dbReference>
<feature type="transmembrane region" description="Helical" evidence="2">
    <location>
        <begin position="128"/>
        <end position="149"/>
    </location>
</feature>
<reference evidence="3" key="1">
    <citation type="submission" date="2016-06" db="EMBL/GenBank/DDBJ databases">
        <title>Draft Genome sequence of the fungus Inonotus baumii.</title>
        <authorList>
            <person name="Zhu H."/>
            <person name="Lin W."/>
        </authorList>
    </citation>
    <scope>NUCLEOTIDE SEQUENCE</scope>
    <source>
        <strain evidence="3">821</strain>
    </source>
</reference>
<protein>
    <recommendedName>
        <fullName evidence="5">Spermidine synthase</fullName>
    </recommendedName>
</protein>
<keyword evidence="2" id="KW-0472">Membrane</keyword>
<feature type="compositionally biased region" description="Low complexity" evidence="1">
    <location>
        <begin position="222"/>
        <end position="246"/>
    </location>
</feature>
<name>A0A9Q5I305_SANBA</name>
<evidence type="ECO:0000256" key="2">
    <source>
        <dbReference type="SAM" id="Phobius"/>
    </source>
</evidence>
<evidence type="ECO:0000313" key="3">
    <source>
        <dbReference type="EMBL" id="OCB90262.1"/>
    </source>
</evidence>
<dbReference type="OrthoDB" id="2016285at2759"/>
<dbReference type="Gene3D" id="3.40.50.150">
    <property type="entry name" value="Vaccinia Virus protein VP39"/>
    <property type="match status" value="1"/>
</dbReference>
<accession>A0A9Q5I305</accession>
<proteinExistence type="predicted"/>
<keyword evidence="2" id="KW-1133">Transmembrane helix</keyword>
<organism evidence="3 4">
    <name type="scientific">Sanghuangporus baumii</name>
    <name type="common">Phellinus baumii</name>
    <dbReference type="NCBI Taxonomy" id="108892"/>
    <lineage>
        <taxon>Eukaryota</taxon>
        <taxon>Fungi</taxon>
        <taxon>Dikarya</taxon>
        <taxon>Basidiomycota</taxon>
        <taxon>Agaricomycotina</taxon>
        <taxon>Agaricomycetes</taxon>
        <taxon>Hymenochaetales</taxon>
        <taxon>Hymenochaetaceae</taxon>
        <taxon>Sanghuangporus</taxon>
    </lineage>
</organism>
<feature type="region of interest" description="Disordered" evidence="1">
    <location>
        <begin position="219"/>
        <end position="246"/>
    </location>
</feature>
<keyword evidence="4" id="KW-1185">Reference proteome</keyword>
<feature type="transmembrane region" description="Helical" evidence="2">
    <location>
        <begin position="68"/>
        <end position="86"/>
    </location>
</feature>
<feature type="transmembrane region" description="Helical" evidence="2">
    <location>
        <begin position="36"/>
        <end position="53"/>
    </location>
</feature>
<evidence type="ECO:0008006" key="5">
    <source>
        <dbReference type="Google" id="ProtNLM"/>
    </source>
</evidence>
<keyword evidence="2" id="KW-0812">Transmembrane</keyword>
<dbReference type="AlphaFoldDB" id="A0A9Q5I305"/>
<dbReference type="SUPFAM" id="SSF53335">
    <property type="entry name" value="S-adenosyl-L-methionine-dependent methyltransferases"/>
    <property type="match status" value="1"/>
</dbReference>
<feature type="transmembrane region" description="Helical" evidence="2">
    <location>
        <begin position="98"/>
        <end position="122"/>
    </location>
</feature>
<evidence type="ECO:0000256" key="1">
    <source>
        <dbReference type="SAM" id="MobiDB-lite"/>
    </source>
</evidence>